<sequence length="148" mass="17276">MYEDMKSSHLSIINEDFIKVVFSECESHLRQAFDDESDQGPEYDEYKMCTKTLATTILLFDESNYLDEATLKYYLRLLKVNLRNQEHIPGCSDDSGGMSDSNTLPHPPLLYKLPFLAILIWYTLLFEMKFIFGDINYKLAKMNLSYIT</sequence>
<reference evidence="2 3" key="1">
    <citation type="journal article" date="2014" name="Genome Biol. Evol.">
        <title>The genome of the myxosporean Thelohanellus kitauei shows adaptations to nutrient acquisition within its fish host.</title>
        <authorList>
            <person name="Yang Y."/>
            <person name="Xiong J."/>
            <person name="Zhou Z."/>
            <person name="Huo F."/>
            <person name="Miao W."/>
            <person name="Ran C."/>
            <person name="Liu Y."/>
            <person name="Zhang J."/>
            <person name="Feng J."/>
            <person name="Wang M."/>
            <person name="Wang M."/>
            <person name="Wang L."/>
            <person name="Yao B."/>
        </authorList>
    </citation>
    <scope>NUCLEOTIDE SEQUENCE [LARGE SCALE GENOMIC DNA]</scope>
    <source>
        <strain evidence="2">Wuqing</strain>
    </source>
</reference>
<keyword evidence="3" id="KW-1185">Reference proteome</keyword>
<accession>A0A0C2N893</accession>
<evidence type="ECO:0000313" key="3">
    <source>
        <dbReference type="Proteomes" id="UP000031668"/>
    </source>
</evidence>
<dbReference type="EMBL" id="JWZT01001181">
    <property type="protein sequence ID" value="KII72550.1"/>
    <property type="molecule type" value="Genomic_DNA"/>
</dbReference>
<name>A0A0C2N893_THEKT</name>
<keyword evidence="1" id="KW-1133">Transmembrane helix</keyword>
<keyword evidence="1" id="KW-0812">Transmembrane</keyword>
<organism evidence="2 3">
    <name type="scientific">Thelohanellus kitauei</name>
    <name type="common">Myxosporean</name>
    <dbReference type="NCBI Taxonomy" id="669202"/>
    <lineage>
        <taxon>Eukaryota</taxon>
        <taxon>Metazoa</taxon>
        <taxon>Cnidaria</taxon>
        <taxon>Myxozoa</taxon>
        <taxon>Myxosporea</taxon>
        <taxon>Bivalvulida</taxon>
        <taxon>Platysporina</taxon>
        <taxon>Myxobolidae</taxon>
        <taxon>Thelohanellus</taxon>
    </lineage>
</organism>
<comment type="caution">
    <text evidence="2">The sequence shown here is derived from an EMBL/GenBank/DDBJ whole genome shotgun (WGS) entry which is preliminary data.</text>
</comment>
<dbReference type="Proteomes" id="UP000031668">
    <property type="component" value="Unassembled WGS sequence"/>
</dbReference>
<proteinExistence type="predicted"/>
<gene>
    <name evidence="2" type="ORF">RF11_03256</name>
</gene>
<dbReference type="AlphaFoldDB" id="A0A0C2N893"/>
<keyword evidence="1" id="KW-0472">Membrane</keyword>
<feature type="transmembrane region" description="Helical" evidence="1">
    <location>
        <begin position="109"/>
        <end position="132"/>
    </location>
</feature>
<evidence type="ECO:0000256" key="1">
    <source>
        <dbReference type="SAM" id="Phobius"/>
    </source>
</evidence>
<evidence type="ECO:0000313" key="2">
    <source>
        <dbReference type="EMBL" id="KII72550.1"/>
    </source>
</evidence>
<protein>
    <submittedName>
        <fullName evidence="2">Uncharacterized protein</fullName>
    </submittedName>
</protein>